<evidence type="ECO:0000259" key="7">
    <source>
        <dbReference type="Pfam" id="PF00330"/>
    </source>
</evidence>
<comment type="caution">
    <text evidence="9">The sequence shown here is derived from an EMBL/GenBank/DDBJ whole genome shotgun (WGS) entry which is preliminary data.</text>
</comment>
<dbReference type="SUPFAM" id="SSF53732">
    <property type="entry name" value="Aconitase iron-sulfur domain"/>
    <property type="match status" value="1"/>
</dbReference>
<feature type="region of interest" description="Disordered" evidence="6">
    <location>
        <begin position="924"/>
        <end position="944"/>
    </location>
</feature>
<dbReference type="Gene3D" id="3.30.499.10">
    <property type="entry name" value="Aconitase, domain 3"/>
    <property type="match status" value="2"/>
</dbReference>
<dbReference type="PRINTS" id="PR00415">
    <property type="entry name" value="ACONITASE"/>
</dbReference>
<keyword evidence="5" id="KW-0456">Lyase</keyword>
<dbReference type="Pfam" id="PF00694">
    <property type="entry name" value="Aconitase_C"/>
    <property type="match status" value="1"/>
</dbReference>
<dbReference type="SUPFAM" id="SSF52016">
    <property type="entry name" value="LeuD/IlvD-like"/>
    <property type="match status" value="1"/>
</dbReference>
<gene>
    <name evidence="9" type="ORF">TCE0_022f06900</name>
</gene>
<dbReference type="InterPro" id="IPR033940">
    <property type="entry name" value="IPMI_Swivel"/>
</dbReference>
<dbReference type="InterPro" id="IPR015931">
    <property type="entry name" value="Acnase/IPM_dHydase_lsu_aba_1/3"/>
</dbReference>
<evidence type="ECO:0000256" key="1">
    <source>
        <dbReference type="ARBA" id="ARBA00007185"/>
    </source>
</evidence>
<evidence type="ECO:0000256" key="2">
    <source>
        <dbReference type="ARBA" id="ARBA00022723"/>
    </source>
</evidence>
<protein>
    <recommendedName>
        <fullName evidence="11">Aconitase family protein</fullName>
    </recommendedName>
</protein>
<keyword evidence="3" id="KW-0408">Iron</keyword>
<dbReference type="EMBL" id="DF933818">
    <property type="protein sequence ID" value="GAM37192.1"/>
    <property type="molecule type" value="Genomic_DNA"/>
</dbReference>
<dbReference type="Gene3D" id="3.20.19.10">
    <property type="entry name" value="Aconitase, domain 4"/>
    <property type="match status" value="1"/>
</dbReference>
<dbReference type="GO" id="GO:0046872">
    <property type="term" value="F:metal ion binding"/>
    <property type="evidence" value="ECO:0007669"/>
    <property type="project" value="UniProtKB-KW"/>
</dbReference>
<evidence type="ECO:0008006" key="11">
    <source>
        <dbReference type="Google" id="ProtNLM"/>
    </source>
</evidence>
<dbReference type="Proteomes" id="UP000053095">
    <property type="component" value="Unassembled WGS sequence"/>
</dbReference>
<comment type="similarity">
    <text evidence="1">Belongs to the aconitase/IPM isomerase family.</text>
</comment>
<dbReference type="InterPro" id="IPR000573">
    <property type="entry name" value="AconitaseA/IPMdHydase_ssu_swvl"/>
</dbReference>
<evidence type="ECO:0000313" key="9">
    <source>
        <dbReference type="EMBL" id="GAM37192.1"/>
    </source>
</evidence>
<dbReference type="InterPro" id="IPR001030">
    <property type="entry name" value="Acoase/IPM_deHydtase_lsu_aba"/>
</dbReference>
<dbReference type="PANTHER" id="PTHR43822">
    <property type="entry name" value="HOMOACONITASE, MITOCHONDRIAL-RELATED"/>
    <property type="match status" value="1"/>
</dbReference>
<evidence type="ECO:0000256" key="3">
    <source>
        <dbReference type="ARBA" id="ARBA00023004"/>
    </source>
</evidence>
<evidence type="ECO:0000256" key="4">
    <source>
        <dbReference type="ARBA" id="ARBA00023014"/>
    </source>
</evidence>
<evidence type="ECO:0000256" key="5">
    <source>
        <dbReference type="ARBA" id="ARBA00023239"/>
    </source>
</evidence>
<organism evidence="9 10">
    <name type="scientific">Talaromyces pinophilus</name>
    <name type="common">Penicillium pinophilum</name>
    <dbReference type="NCBI Taxonomy" id="128442"/>
    <lineage>
        <taxon>Eukaryota</taxon>
        <taxon>Fungi</taxon>
        <taxon>Dikarya</taxon>
        <taxon>Ascomycota</taxon>
        <taxon>Pezizomycotina</taxon>
        <taxon>Eurotiomycetes</taxon>
        <taxon>Eurotiomycetidae</taxon>
        <taxon>Eurotiales</taxon>
        <taxon>Trichocomaceae</taxon>
        <taxon>Talaromyces</taxon>
        <taxon>Talaromyces sect. Talaromyces</taxon>
    </lineage>
</organism>
<dbReference type="NCBIfam" id="TIGR02087">
    <property type="entry name" value="LEUD_arch"/>
    <property type="match status" value="1"/>
</dbReference>
<dbReference type="GO" id="GO:0051536">
    <property type="term" value="F:iron-sulfur cluster binding"/>
    <property type="evidence" value="ECO:0007669"/>
    <property type="project" value="UniProtKB-KW"/>
</dbReference>
<dbReference type="InterPro" id="IPR050067">
    <property type="entry name" value="IPM_dehydratase_rel_enz"/>
</dbReference>
<reference evidence="10" key="1">
    <citation type="journal article" date="2015" name="Genome Announc.">
        <title>Draft genome sequence of Talaromyces cellulolyticus strain Y-94, a source of lignocellulosic biomass-degrading enzymes.</title>
        <authorList>
            <person name="Fujii T."/>
            <person name="Koike H."/>
            <person name="Sawayama S."/>
            <person name="Yano S."/>
            <person name="Inoue H."/>
        </authorList>
    </citation>
    <scope>NUCLEOTIDE SEQUENCE [LARGE SCALE GENOMIC DNA]</scope>
    <source>
        <strain evidence="10">Y-94</strain>
    </source>
</reference>
<evidence type="ECO:0000313" key="10">
    <source>
        <dbReference type="Proteomes" id="UP000053095"/>
    </source>
</evidence>
<dbReference type="InterPro" id="IPR011827">
    <property type="entry name" value="LeuD_type2/HacB/DmdB"/>
</dbReference>
<evidence type="ECO:0000256" key="6">
    <source>
        <dbReference type="SAM" id="MobiDB-lite"/>
    </source>
</evidence>
<evidence type="ECO:0000259" key="8">
    <source>
        <dbReference type="Pfam" id="PF00694"/>
    </source>
</evidence>
<proteinExistence type="inferred from homology"/>
<dbReference type="Pfam" id="PF00330">
    <property type="entry name" value="Aconitase"/>
    <property type="match status" value="1"/>
</dbReference>
<dbReference type="InterPro" id="IPR036008">
    <property type="entry name" value="Aconitase_4Fe-4S_dom"/>
</dbReference>
<dbReference type="PANTHER" id="PTHR43822:SF2">
    <property type="entry name" value="HOMOACONITASE, MITOCHONDRIAL"/>
    <property type="match status" value="1"/>
</dbReference>
<dbReference type="GO" id="GO:0170038">
    <property type="term" value="P:proteinogenic amino acid biosynthetic process"/>
    <property type="evidence" value="ECO:0007669"/>
    <property type="project" value="UniProtKB-ARBA"/>
</dbReference>
<dbReference type="InterPro" id="IPR015928">
    <property type="entry name" value="Aconitase/3IPM_dehydase_swvl"/>
</dbReference>
<sequence length="1468" mass="162293">MADDGKSESHEVLRLLHQARNISLDASEILSSRNILGQLKTVSQVLQAHGYPREATAVNDVLILCEQPSELGGLGLDRNQALAEDEEAEIIFLISAWLEALNSADRTKAKLEPLSFRPAGRRGMTLSEKIFAMHDVAQTGSVKVGDLIRVDVDWVIASEASWAGMEATYNRLGQPGIFRNDRFWLAGDHVIDPRVKDVPQVKALVDASERAKRVFKMTEYQGMNVRYSLSDTGSESERAQPGMLVIGSDSHTCSSGALGCLAIGLGAADVTLPLVTGETWFKVPESVNVRLIGSPKPGIGGKDVILYILQQLKRNTVASERIVEYTGPGLRHLSSDARFAISNMTTELGGITGIFVPDEITLNFVQKRLHPRHKNGSIFLKPDDDVQYAETYEIDLGNVHSFIAKHPKPDDVVPVAECEKMPLDGCFIGACTTTEEDLILGALVLEQGLKSGLKPVSKGNRRVVPGSLPIHRRLRELGLLDIYEACGYEIGVPGCSYCVGMSADQAKPGEVWLSSQNRNFENRMGKGSFAYLASAATVAASSFEMKVRDPHDLISEVDLERFNSLKELKTNTSLNDPESLTMSLNYVEPNGSGNPISNDSSSFQARDVTDSPGINRNKPERPFNPAAEDDVLKGKIQRLGDYIDTDALAPAEFLVQSKTNEAIGKHCLEFTHPDFRQKVDDGFNIVVAGTGFGCGSSREQAVMALLGCGVQCVIAKSFAFIFQRNMPNLGLLGITISDEAFYDSATDGTDISINLSTNEIVLGERRMSFELSQMEKELFDHGGISSAFSKFGKNLFEAMTTPKNLARAANKPRSDSNARAELQCALSPAMSFVALKAIIHDASITAPDRIIVGFGQPQEPSDRFSSDPMSLKQMRYRECRIELDFKRMNKPEKLDALEKEIRELRSSVANTASTGALPIAREQQATNASSALNPPETFQPGHQLFSAPSTASFGEVLDSRPINRRVQMHASPISLDDIVLEPEEVTKLFYIFFDKYHPHISILNPSTTPEEYHNKSALLFWTIAYIASRRNLDEPHLCVSLITPVKKLLWETISNPPYTLELVQSIVLICMWPFPTSSLSTDSTIILATLAHSIALQLGFHRPDVISDFSRTHRRLSQSEVSDCLKAWSACYIALHSNSFRDGQPSPFSDWTIARVITQNNHTLVPKAIIQRLKIYQFETRTSSCMAGVPGFAEGSARPGDTFPLLALLEREFSELWASVGPELTVENSILLDGAGLHLYIFYLMETSGPNARKTALLRGYSLATGLIRRVSNLGVESDFVRYAPQVQFQILSLAAMLILKLGFSNYSTYIDIDEGKRMFHIAAQMIRETSLEDNDLQGRMSKILTQLWGGYARIGNFDEEPSLKLRTRLGASLLHDLLWTWRDAYGNLSNENSTTQGKKSLPPHPIVYRKLTSRELATFSQGNDTTQIEESYSTIDNFNCDALDLESMLDQDFLSLFSFNYDDNVIH</sequence>
<dbReference type="CDD" id="cd12148">
    <property type="entry name" value="fungal_TF_MHR"/>
    <property type="match status" value="1"/>
</dbReference>
<keyword evidence="10" id="KW-1185">Reference proteome</keyword>
<keyword evidence="4" id="KW-0411">Iron-sulfur</keyword>
<feature type="domain" description="Aconitase/3-isopropylmalate dehydratase large subunit alpha/beta/alpha" evidence="7">
    <location>
        <begin position="234"/>
        <end position="543"/>
    </location>
</feature>
<dbReference type="GO" id="GO:0170034">
    <property type="term" value="P:L-amino acid biosynthetic process"/>
    <property type="evidence" value="ECO:0007669"/>
    <property type="project" value="UniProtKB-ARBA"/>
</dbReference>
<feature type="region of interest" description="Disordered" evidence="6">
    <location>
        <begin position="589"/>
        <end position="626"/>
    </location>
</feature>
<keyword evidence="2" id="KW-0479">Metal-binding</keyword>
<name>A0A6V8H8E5_TALPI</name>
<dbReference type="GO" id="GO:0016836">
    <property type="term" value="F:hydro-lyase activity"/>
    <property type="evidence" value="ECO:0007669"/>
    <property type="project" value="InterPro"/>
</dbReference>
<feature type="compositionally biased region" description="Polar residues" evidence="6">
    <location>
        <begin position="591"/>
        <end position="604"/>
    </location>
</feature>
<accession>A0A6V8H8E5</accession>
<feature type="domain" description="Aconitase A/isopropylmalate dehydratase small subunit swivel" evidence="8">
    <location>
        <begin position="670"/>
        <end position="738"/>
    </location>
</feature>
<dbReference type="CDD" id="cd01577">
    <property type="entry name" value="IPMI_Swivel"/>
    <property type="match status" value="1"/>
</dbReference>